<gene>
    <name evidence="2" type="ORF">BCR37DRAFT_162977</name>
</gene>
<proteinExistence type="predicted"/>
<dbReference type="GeneID" id="63782791"/>
<evidence type="ECO:0000256" key="1">
    <source>
        <dbReference type="SAM" id="MobiDB-lite"/>
    </source>
</evidence>
<comment type="caution">
    <text evidence="2">The sequence shown here is derived from an EMBL/GenBank/DDBJ whole genome shotgun (WGS) entry which is preliminary data.</text>
</comment>
<accession>A0A1Y2EYJ9</accession>
<sequence>MRFLLQPRTRMLQSGPGAKTTGLSLSSHTRTYTKSCEARTTSHKKKVPMKRNAADDDTASLSRKAVKVANQAALPSTFQVEPSLMLVIFSFFFPLSDAIMSQAKETLNPLDVLGTVVCGNVEDFLALYLQYATRIREELQKPKEGQSLGSAWCEDYAGFWRRFVAYACLICQSDAMDEREKDLTCLLRLVSLNKAHIAKETPHIGKLEERTLKSAYNLFKDGGRRTSSLHRALIVEAPGIEVHLTEIGTRLMLAVLMENGSKEWHDTVGIKLLQMSTPSEPCSKACL</sequence>
<evidence type="ECO:0000313" key="2">
    <source>
        <dbReference type="EMBL" id="ORY76711.1"/>
    </source>
</evidence>
<dbReference type="Proteomes" id="UP000193685">
    <property type="component" value="Unassembled WGS sequence"/>
</dbReference>
<dbReference type="AlphaFoldDB" id="A0A1Y2EYJ9"/>
<name>A0A1Y2EYJ9_PROLT</name>
<feature type="region of interest" description="Disordered" evidence="1">
    <location>
        <begin position="13"/>
        <end position="58"/>
    </location>
</feature>
<feature type="compositionally biased region" description="Polar residues" evidence="1">
    <location>
        <begin position="21"/>
        <end position="34"/>
    </location>
</feature>
<reference evidence="2 3" key="1">
    <citation type="submission" date="2016-07" db="EMBL/GenBank/DDBJ databases">
        <title>Pervasive Adenine N6-methylation of Active Genes in Fungi.</title>
        <authorList>
            <consortium name="DOE Joint Genome Institute"/>
            <person name="Mondo S.J."/>
            <person name="Dannebaum R.O."/>
            <person name="Kuo R.C."/>
            <person name="Labutti K."/>
            <person name="Haridas S."/>
            <person name="Kuo A."/>
            <person name="Salamov A."/>
            <person name="Ahrendt S.R."/>
            <person name="Lipzen A."/>
            <person name="Sullivan W."/>
            <person name="Andreopoulos W.B."/>
            <person name="Clum A."/>
            <person name="Lindquist E."/>
            <person name="Daum C."/>
            <person name="Ramamoorthy G.K."/>
            <person name="Gryganskyi A."/>
            <person name="Culley D."/>
            <person name="Magnuson J.K."/>
            <person name="James T.Y."/>
            <person name="O'Malley M.A."/>
            <person name="Stajich J.E."/>
            <person name="Spatafora J.W."/>
            <person name="Visel A."/>
            <person name="Grigoriev I.V."/>
        </authorList>
    </citation>
    <scope>NUCLEOTIDE SEQUENCE [LARGE SCALE GENOMIC DNA]</scope>
    <source>
        <strain evidence="2 3">12-1054</strain>
    </source>
</reference>
<protein>
    <submittedName>
        <fullName evidence="2">Uncharacterized protein</fullName>
    </submittedName>
</protein>
<organism evidence="2 3">
    <name type="scientific">Protomyces lactucae-debilis</name>
    <dbReference type="NCBI Taxonomy" id="2754530"/>
    <lineage>
        <taxon>Eukaryota</taxon>
        <taxon>Fungi</taxon>
        <taxon>Dikarya</taxon>
        <taxon>Ascomycota</taxon>
        <taxon>Taphrinomycotina</taxon>
        <taxon>Taphrinomycetes</taxon>
        <taxon>Taphrinales</taxon>
        <taxon>Protomycetaceae</taxon>
        <taxon>Protomyces</taxon>
    </lineage>
</organism>
<keyword evidence="3" id="KW-1185">Reference proteome</keyword>
<dbReference type="EMBL" id="MCFI01000022">
    <property type="protein sequence ID" value="ORY76711.1"/>
    <property type="molecule type" value="Genomic_DNA"/>
</dbReference>
<evidence type="ECO:0000313" key="3">
    <source>
        <dbReference type="Proteomes" id="UP000193685"/>
    </source>
</evidence>
<dbReference type="RefSeq" id="XP_040722791.1">
    <property type="nucleotide sequence ID" value="XM_040866192.1"/>
</dbReference>